<accession>A0AAE3K0Z6</accession>
<reference evidence="2 3" key="1">
    <citation type="submission" date="2022-03" db="EMBL/GenBank/DDBJ databases">
        <title>Metagenome-assembled genomes from swine fecal metagenomes.</title>
        <authorList>
            <person name="Holman D.B."/>
            <person name="Kommadath A."/>
        </authorList>
    </citation>
    <scope>NUCLEOTIDE SEQUENCE [LARGE SCALE GENOMIC DNA]</scope>
    <source>
        <strain evidence="2">SUG147</strain>
    </source>
</reference>
<feature type="transmembrane region" description="Helical" evidence="1">
    <location>
        <begin position="187"/>
        <end position="212"/>
    </location>
</feature>
<gene>
    <name evidence="2" type="ORF">MR241_01720</name>
</gene>
<dbReference type="EMBL" id="JALEMU010000030">
    <property type="protein sequence ID" value="MCI5754994.1"/>
    <property type="molecule type" value="Genomic_DNA"/>
</dbReference>
<protein>
    <submittedName>
        <fullName evidence="2">Uncharacterized protein</fullName>
    </submittedName>
</protein>
<comment type="caution">
    <text evidence="2">The sequence shown here is derived from an EMBL/GenBank/DDBJ whole genome shotgun (WGS) entry which is preliminary data.</text>
</comment>
<evidence type="ECO:0000256" key="1">
    <source>
        <dbReference type="SAM" id="Phobius"/>
    </source>
</evidence>
<dbReference type="Proteomes" id="UP001139365">
    <property type="component" value="Unassembled WGS sequence"/>
</dbReference>
<dbReference type="AlphaFoldDB" id="A0AAE3K0Z6"/>
<evidence type="ECO:0000313" key="3">
    <source>
        <dbReference type="Proteomes" id="UP001139365"/>
    </source>
</evidence>
<organism evidence="2 3">
    <name type="scientific">Candidatus Colimorpha enterica</name>
    <dbReference type="NCBI Taxonomy" id="3083063"/>
    <lineage>
        <taxon>Bacteria</taxon>
        <taxon>Pseudomonadati</taxon>
        <taxon>Bacteroidota</taxon>
        <taxon>Bacteroidia</taxon>
        <taxon>Bacteroidales</taxon>
        <taxon>Candidatus Colimorpha</taxon>
    </lineage>
</organism>
<feature type="transmembrane region" description="Helical" evidence="1">
    <location>
        <begin position="89"/>
        <end position="111"/>
    </location>
</feature>
<keyword evidence="1" id="KW-0472">Membrane</keyword>
<keyword evidence="1" id="KW-1133">Transmembrane helix</keyword>
<feature type="transmembrane region" description="Helical" evidence="1">
    <location>
        <begin position="131"/>
        <end position="148"/>
    </location>
</feature>
<name>A0AAE3K0Z6_9BACT</name>
<keyword evidence="1" id="KW-0812">Transmembrane</keyword>
<proteinExistence type="predicted"/>
<dbReference type="Gene3D" id="1.10.1900.10">
    <property type="entry name" value="c-terminal domain of poly(a) binding protein"/>
    <property type="match status" value="1"/>
</dbReference>
<dbReference type="SUPFAM" id="SSF158560">
    <property type="entry name" value="BH3980-like"/>
    <property type="match status" value="1"/>
</dbReference>
<evidence type="ECO:0000313" key="2">
    <source>
        <dbReference type="EMBL" id="MCI5754994.1"/>
    </source>
</evidence>
<feature type="transmembrane region" description="Helical" evidence="1">
    <location>
        <begin position="160"/>
        <end position="181"/>
    </location>
</feature>
<sequence>MDKELSASMKKLNKENRRVIMKMEQYMESRYINEIAGEDILADMVGMALEYQERGEPFPEAIGGDCEAFCRELVRNSPRQSPIERVLSVLRWLMLFSMILMPSLWLIELIFPKYSPSEADGFLFTTRAAFAIKYHILMFILVIGWFFVRMYTYKPMKYVMGTYIGIFMLFFLFTDGVLRYIVKDYVISVNIIVWVAAFGAVLLLCDVLKRLAAITVAYRKRKESQKNNSSGS</sequence>